<evidence type="ECO:0000313" key="1">
    <source>
        <dbReference type="EMBL" id="BCB25191.1"/>
    </source>
</evidence>
<dbReference type="InterPro" id="IPR029016">
    <property type="entry name" value="GAF-like_dom_sf"/>
</dbReference>
<sequence>MNLNAEAVAEFLTEHPEFFEDKPGLLEAIAIPHPHGGRAISLAERQQLQLREKNKLLESKLRELLQFGEENDAIGEKVHRFSLALLSARTLESLLPTITLSLRDDFAVPHVALRVWAMPAQVTDQAEFADVSGDLKALADGLVRPYCDSTAPFEVASWFGESAELLKSFAVVALRAENVFGLLVMASEDAQRFYPEMGTLYVKRIGELVSVALMPYISEGKDAA</sequence>
<dbReference type="RefSeq" id="WP_173058722.1">
    <property type="nucleotide sequence ID" value="NZ_AP022853.1"/>
</dbReference>
<dbReference type="Proteomes" id="UP000502260">
    <property type="component" value="Chromosome"/>
</dbReference>
<name>A0A6F8V7U2_9PROT</name>
<dbReference type="InterPro" id="IPR007435">
    <property type="entry name" value="DUF484"/>
</dbReference>
<accession>A0A6F8V7U2</accession>
<protein>
    <recommendedName>
        <fullName evidence="3">DUF484 domain-containing protein</fullName>
    </recommendedName>
</protein>
<keyword evidence="2" id="KW-1185">Reference proteome</keyword>
<dbReference type="PANTHER" id="PTHR38765:SF1">
    <property type="entry name" value="DUF484 DOMAIN-CONTAINING PROTEIN"/>
    <property type="match status" value="1"/>
</dbReference>
<dbReference type="KEGG" id="slac:SKTS_00770"/>
<dbReference type="Gene3D" id="3.30.450.40">
    <property type="match status" value="1"/>
</dbReference>
<proteinExistence type="predicted"/>
<evidence type="ECO:0000313" key="2">
    <source>
        <dbReference type="Proteomes" id="UP000502260"/>
    </source>
</evidence>
<dbReference type="EMBL" id="AP022853">
    <property type="protein sequence ID" value="BCB25191.1"/>
    <property type="molecule type" value="Genomic_DNA"/>
</dbReference>
<reference evidence="2" key="1">
    <citation type="submission" date="2020-03" db="EMBL/GenBank/DDBJ databases">
        <title>Complete genome sequence of sulfur-oxidizing bacterium skT11.</title>
        <authorList>
            <person name="Kanda M."/>
            <person name="Kojima H."/>
            <person name="Fukui M."/>
        </authorList>
    </citation>
    <scope>NUCLEOTIDE SEQUENCE [LARGE SCALE GENOMIC DNA]</scope>
    <source>
        <strain evidence="2">skT11</strain>
    </source>
</reference>
<dbReference type="PANTHER" id="PTHR38765">
    <property type="entry name" value="DUF484 DOMAIN-CONTAINING PROTEIN"/>
    <property type="match status" value="1"/>
</dbReference>
<organism evidence="1 2">
    <name type="scientific">Sulfurimicrobium lacus</name>
    <dbReference type="NCBI Taxonomy" id="2715678"/>
    <lineage>
        <taxon>Bacteria</taxon>
        <taxon>Pseudomonadati</taxon>
        <taxon>Pseudomonadota</taxon>
        <taxon>Betaproteobacteria</taxon>
        <taxon>Nitrosomonadales</taxon>
        <taxon>Sulfuricellaceae</taxon>
        <taxon>Sulfurimicrobium</taxon>
    </lineage>
</organism>
<dbReference type="AlphaFoldDB" id="A0A6F8V7U2"/>
<gene>
    <name evidence="1" type="ORF">SKTS_00770</name>
</gene>
<evidence type="ECO:0008006" key="3">
    <source>
        <dbReference type="Google" id="ProtNLM"/>
    </source>
</evidence>
<dbReference type="Pfam" id="PF04340">
    <property type="entry name" value="DUF484"/>
    <property type="match status" value="1"/>
</dbReference>